<accession>A0A7S9PYK4</accession>
<evidence type="ECO:0000256" key="3">
    <source>
        <dbReference type="SAM" id="Coils"/>
    </source>
</evidence>
<comment type="subcellular location">
    <subcellularLocation>
        <location evidence="2">Cell membrane</location>
        <topology evidence="2">Lipid-anchor</topology>
    </subcellularLocation>
</comment>
<gene>
    <name evidence="4" type="ORF">IZT61_21225</name>
</gene>
<dbReference type="EMBL" id="CP064939">
    <property type="protein sequence ID" value="QPH39528.1"/>
    <property type="molecule type" value="Genomic_DNA"/>
</dbReference>
<dbReference type="SUPFAM" id="SSF56954">
    <property type="entry name" value="Outer membrane efflux proteins (OEP)"/>
    <property type="match status" value="1"/>
</dbReference>
<evidence type="ECO:0000313" key="4">
    <source>
        <dbReference type="EMBL" id="QPH39528.1"/>
    </source>
</evidence>
<feature type="chain" id="PRO_5033100698" evidence="2">
    <location>
        <begin position="23"/>
        <end position="483"/>
    </location>
</feature>
<keyword evidence="2" id="KW-0732">Signal</keyword>
<name>A0A7S9PYK4_9SPHI</name>
<dbReference type="KEGG" id="pex:IZT61_21225"/>
<evidence type="ECO:0000256" key="2">
    <source>
        <dbReference type="RuleBase" id="RU362097"/>
    </source>
</evidence>
<sequence length="483" mass="53622">MFKNRIYIVGLAFICAAYSACKVPDFAQRHENKTVPLAFNGTAETDTLSSGKVQWRQFFTDPYLVNLIDTALKNNQELNITLQEIEIAKNEIKGRKGELLPTVGYRVGAGLEKVGRYTSSGAGDASTDITPGKEVPEVLPDYSFGLTANWEADIWHKLRNAKKAALTRYLSTVEGRNFVVTNLVAEIANTYYELLAQDNQLEIVKQNIALQSNALELMKIQKQATRVTELAVRKFEAEVLSSKSLEFDIQQQITESENRINFLLGRFPQPVPRNKSGFTDLVPPTVQSGIPSQLLANRPDIKQAEYDLAAAKLDVNVAKAQFYPSLGISASIGYQAFNPNYLLRTPESLAYSLAADLAGPLINKNAIKAEYLTASAKQLQAVYNYEKTILNGYIEVANQLSNISNLQKSYDLKSKQVQALTQSIDIANDLFKSTRADYFEVLMTQRDALQSKLELIETKKQQLNAVVNVYHALGGGWSASPTQ</sequence>
<comment type="similarity">
    <text evidence="1 2">Belongs to the outer membrane factor (OMF) (TC 1.B.17) family.</text>
</comment>
<keyword evidence="2" id="KW-0449">Lipoprotein</keyword>
<feature type="coiled-coil region" evidence="3">
    <location>
        <begin position="68"/>
        <end position="95"/>
    </location>
</feature>
<reference evidence="4 5" key="1">
    <citation type="submission" date="2020-11" db="EMBL/GenBank/DDBJ databases">
        <title>Pedobacter endophytica, an endophytic bacteria isolated form Carex pumila.</title>
        <authorList>
            <person name="Peng Y."/>
            <person name="Jiang L."/>
            <person name="Lee J."/>
        </authorList>
    </citation>
    <scope>NUCLEOTIDE SEQUENCE [LARGE SCALE GENOMIC DNA]</scope>
    <source>
        <strain evidence="4 5">JBR3-12</strain>
    </source>
</reference>
<proteinExistence type="inferred from homology"/>
<dbReference type="PANTHER" id="PTHR30203:SF30">
    <property type="entry name" value="OUTER MEMBRANE PROTEIN-RELATED"/>
    <property type="match status" value="1"/>
</dbReference>
<dbReference type="GO" id="GO:0015562">
    <property type="term" value="F:efflux transmembrane transporter activity"/>
    <property type="evidence" value="ECO:0007669"/>
    <property type="project" value="InterPro"/>
</dbReference>
<evidence type="ECO:0000256" key="1">
    <source>
        <dbReference type="ARBA" id="ARBA00007613"/>
    </source>
</evidence>
<dbReference type="Gene3D" id="1.20.1600.10">
    <property type="entry name" value="Outer membrane efflux proteins (OEP)"/>
    <property type="match status" value="1"/>
</dbReference>
<keyword evidence="5" id="KW-1185">Reference proteome</keyword>
<keyword evidence="2" id="KW-0472">Membrane</keyword>
<dbReference type="PANTHER" id="PTHR30203">
    <property type="entry name" value="OUTER MEMBRANE CATION EFFLUX PROTEIN"/>
    <property type="match status" value="1"/>
</dbReference>
<keyword evidence="2" id="KW-0564">Palmitate</keyword>
<dbReference type="Gene3D" id="2.20.200.10">
    <property type="entry name" value="Outer membrane efflux proteins (OEP)"/>
    <property type="match status" value="1"/>
</dbReference>
<dbReference type="RefSeq" id="WP_196098994.1">
    <property type="nucleotide sequence ID" value="NZ_CP064939.1"/>
</dbReference>
<keyword evidence="2" id="KW-1134">Transmembrane beta strand</keyword>
<dbReference type="Proteomes" id="UP000594759">
    <property type="component" value="Chromosome"/>
</dbReference>
<dbReference type="Pfam" id="PF02321">
    <property type="entry name" value="OEP"/>
    <property type="match status" value="2"/>
</dbReference>
<keyword evidence="2" id="KW-0812">Transmembrane</keyword>
<dbReference type="InterPro" id="IPR010131">
    <property type="entry name" value="MdtP/NodT-like"/>
</dbReference>
<dbReference type="NCBIfam" id="TIGR01845">
    <property type="entry name" value="outer_NodT"/>
    <property type="match status" value="1"/>
</dbReference>
<keyword evidence="3" id="KW-0175">Coiled coil</keyword>
<protein>
    <submittedName>
        <fullName evidence="4">TolC family protein</fullName>
    </submittedName>
</protein>
<dbReference type="AlphaFoldDB" id="A0A7S9PYK4"/>
<dbReference type="GO" id="GO:0005886">
    <property type="term" value="C:plasma membrane"/>
    <property type="evidence" value="ECO:0007669"/>
    <property type="project" value="UniProtKB-SubCell"/>
</dbReference>
<feature type="signal peptide" evidence="2">
    <location>
        <begin position="1"/>
        <end position="22"/>
    </location>
</feature>
<organism evidence="4 5">
    <name type="scientific">Pedobacter endophyticus</name>
    <dbReference type="NCBI Taxonomy" id="2789740"/>
    <lineage>
        <taxon>Bacteria</taxon>
        <taxon>Pseudomonadati</taxon>
        <taxon>Bacteroidota</taxon>
        <taxon>Sphingobacteriia</taxon>
        <taxon>Sphingobacteriales</taxon>
        <taxon>Sphingobacteriaceae</taxon>
        <taxon>Pedobacter</taxon>
    </lineage>
</organism>
<dbReference type="InterPro" id="IPR003423">
    <property type="entry name" value="OMP_efflux"/>
</dbReference>
<evidence type="ECO:0000313" key="5">
    <source>
        <dbReference type="Proteomes" id="UP000594759"/>
    </source>
</evidence>